<evidence type="ECO:0000313" key="3">
    <source>
        <dbReference type="Proteomes" id="UP000298642"/>
    </source>
</evidence>
<gene>
    <name evidence="2" type="ORF">EIO64_08180</name>
</gene>
<keyword evidence="3" id="KW-1185">Reference proteome</keyword>
<dbReference type="EMBL" id="CP034413">
    <property type="protein sequence ID" value="QCI59202.1"/>
    <property type="molecule type" value="Genomic_DNA"/>
</dbReference>
<feature type="region of interest" description="Disordered" evidence="1">
    <location>
        <begin position="17"/>
        <end position="92"/>
    </location>
</feature>
<evidence type="ECO:0000313" key="2">
    <source>
        <dbReference type="EMBL" id="QCI59202.1"/>
    </source>
</evidence>
<name>A0A4D7AZF0_9FIRM</name>
<reference evidence="3" key="1">
    <citation type="submission" date="2018-12" db="EMBL/GenBank/DDBJ databases">
        <title>Dusodibacter welbiota gen. nov., sp. nov., isolated from human faeces and emended description of the Oscillibacter genus.</title>
        <authorList>
            <person name="Le Roy T."/>
            <person name="Van der Smissen P."/>
            <person name="Delzenne N."/>
            <person name="Muccioli G."/>
            <person name="Collet J.F."/>
            <person name="Cani P.D."/>
        </authorList>
    </citation>
    <scope>NUCLEOTIDE SEQUENCE [LARGE SCALE GENOMIC DNA]</scope>
    <source>
        <strain evidence="3">J115</strain>
    </source>
</reference>
<feature type="compositionally biased region" description="Basic and acidic residues" evidence="1">
    <location>
        <begin position="19"/>
        <end position="29"/>
    </location>
</feature>
<dbReference type="Proteomes" id="UP000298642">
    <property type="component" value="Chromosome"/>
</dbReference>
<dbReference type="KEGG" id="obj:EIO64_08180"/>
<protein>
    <submittedName>
        <fullName evidence="2">Uncharacterized protein</fullName>
    </submittedName>
</protein>
<sequence length="517" mass="56354">MTIQEMIARQQAIVTQARNEGRGLSREEQTEFDQLQGKIDAARAAGGQEGTQGGAESPADGSRGAGDPAGAEGQDGGSDATRQAVEAERQRNSDIVALCRQVGMDPAEHIRSGHTMDQVRQAAVDFMIANGGPVATRTDDGQGNEFRNAAVDALLLRAGVPVSNPAREAESLRGMSVRDLMIECMARSGEGTTTSLLRMGKNDLWDMAVRQFLSPTASFPAILDQAIQKSIVHQYQNVLTTFDLWTSKGSLPDFKPSKAHEYTIGGGEFDKVTEGGELKHSSLDTSMNPLRKLDTYGTQFTMTREAFINDDIGFLSEMPGQYARVAKRKINKQVYEVIVKNPAVYDGVALFDDAHKNLISTGTAPTIESVQKMMMKLLRQTDPFGESIMVQPKFILVPVGYGFLMSQLLETAQVDVDGIGSHTANALYKYRTQLQVVEEGTINALAGTSAVPWYIVGDKSTAKSVQVDYLNGVDTPSFRRSEKAGYLGFVWDIWLDWGITVMDHRGIVRNNGVAITE</sequence>
<accession>A0A4D7AZF0</accession>
<evidence type="ECO:0000256" key="1">
    <source>
        <dbReference type="SAM" id="MobiDB-lite"/>
    </source>
</evidence>
<organism evidence="2 3">
    <name type="scientific">Dysosmobacter welbionis</name>
    <dbReference type="NCBI Taxonomy" id="2093857"/>
    <lineage>
        <taxon>Bacteria</taxon>
        <taxon>Bacillati</taxon>
        <taxon>Bacillota</taxon>
        <taxon>Clostridia</taxon>
        <taxon>Eubacteriales</taxon>
        <taxon>Oscillospiraceae</taxon>
        <taxon>Dysosmobacter</taxon>
    </lineage>
</organism>
<proteinExistence type="predicted"/>
<dbReference type="Pfam" id="PF25209">
    <property type="entry name" value="Phage_capsid_4"/>
    <property type="match status" value="1"/>
</dbReference>
<dbReference type="RefSeq" id="WP_136891189.1">
    <property type="nucleotide sequence ID" value="NZ_CP034413.3"/>
</dbReference>
<dbReference type="AlphaFoldDB" id="A0A4D7AZF0"/>